<proteinExistence type="predicted"/>
<dbReference type="EMBL" id="LJDB01000015">
    <property type="protein sequence ID" value="ONI42312.1"/>
    <property type="molecule type" value="Genomic_DNA"/>
</dbReference>
<accession>A0ACC8XFV1</accession>
<name>A0ACC8XFV1_9FIRM</name>
<protein>
    <submittedName>
        <fullName evidence="1">Uncharacterized protein</fullName>
    </submittedName>
</protein>
<evidence type="ECO:0000313" key="2">
    <source>
        <dbReference type="Proteomes" id="UP000188605"/>
    </source>
</evidence>
<dbReference type="Proteomes" id="UP000188605">
    <property type="component" value="Unassembled WGS sequence"/>
</dbReference>
<reference evidence="1" key="1">
    <citation type="submission" date="2016-08" db="EMBL/GenBank/DDBJ databases">
        <authorList>
            <person name="Ngugi D.K."/>
            <person name="Miyake S."/>
            <person name="Stingl U."/>
        </authorList>
    </citation>
    <scope>NUCLEOTIDE SEQUENCE</scope>
    <source>
        <strain evidence="1">SCG-B11WGA-EpuloA1</strain>
    </source>
</reference>
<comment type="caution">
    <text evidence="1">The sequence shown here is derived from an EMBL/GenBank/DDBJ whole genome shotgun (WGS) entry which is preliminary data.</text>
</comment>
<keyword evidence="2" id="KW-1185">Reference proteome</keyword>
<organism evidence="1 2">
    <name type="scientific">Candidatus Epulonipiscium fishelsonii</name>
    <dbReference type="NCBI Taxonomy" id="77094"/>
    <lineage>
        <taxon>Bacteria</taxon>
        <taxon>Bacillati</taxon>
        <taxon>Bacillota</taxon>
        <taxon>Clostridia</taxon>
        <taxon>Lachnospirales</taxon>
        <taxon>Lachnospiraceae</taxon>
        <taxon>Candidatus Epulonipiscium</taxon>
    </lineage>
</organism>
<sequence>MRLEAKLLLVLLSLSATNIYANENIYLKQPSVQVKLGWQIIEGQKYYITPYGPLSNGIHMIDLVQYGFKEDGSLLINGQIGNYQTDEHGIVKNSVIEHKQNYIVETPIPDGVHTIDGIKYGFKDGKLLINGYVDTYKTNDKGKIIGKAPANRENYKAFIIEKLNTFGWSEKGVYDAVRHNYKYKYMDSKGDTIDDVIYLLNNGKASCYAYASLAYHMWLEMGYEAKYIVGIGRLGDEHAWIAVKKPEGWSYYDTIYRQTPYTEKQLIDMGYDW</sequence>
<evidence type="ECO:0000313" key="1">
    <source>
        <dbReference type="EMBL" id="ONI42312.1"/>
    </source>
</evidence>
<gene>
    <name evidence="1" type="ORF">AN396_01930</name>
</gene>